<dbReference type="InterPro" id="IPR041685">
    <property type="entry name" value="AAA_GajA/Old/RecF-like"/>
</dbReference>
<evidence type="ECO:0000313" key="3">
    <source>
        <dbReference type="EMBL" id="WDR37732.1"/>
    </source>
</evidence>
<sequence length="468" mass="52482">MKSFARTLHPDFSAINKPMDLLERGIDPGVVQDLFKDMDKKISAADRAKLELIDEIWDVSEDEVWDKNPGGISSVVLSKLPNFLLIPAESSAHEFDKAGVLHKTLNELFKDVRETSEHFKTAQHSLNLLAKELDPSDAESEFGKMMLELNKVLGGVFPESRIFASADLSGPESLNPVFAIEMSSNIRTSIANQGTGMVRAAVFGLLRFRQQWLKKRGGNDDRGLIIGFEEPEIFLHPSAANQMRDLIYELSGGTSQIVATTHSPYLIDLSRKPKQVLNRFHYELGHSTIHAFSVSEKFRELQADDKDQVKMLIKLDDHVSRIFFTRKVVVVEGDTEEVLIKEAIRRMTPELRAKVLSGSEIVKARGKAAIIGLVKYLNALNVNYYVIHDRDQGTAGAEIFNQPIADAVGDNRKITMLHECVEDLIGYPAPSSEKPFKAYRETLAWNESWEGVPQSLRDVMAKAFSPYI</sequence>
<evidence type="ECO:0000259" key="1">
    <source>
        <dbReference type="Pfam" id="PF13175"/>
    </source>
</evidence>
<evidence type="ECO:0000313" key="4">
    <source>
        <dbReference type="Proteomes" id="UP001222282"/>
    </source>
</evidence>
<evidence type="ECO:0000259" key="2">
    <source>
        <dbReference type="Pfam" id="PF20469"/>
    </source>
</evidence>
<dbReference type="PANTHER" id="PTHR43581:SF4">
    <property type="entry name" value="ATP_GTP PHOSPHATASE"/>
    <property type="match status" value="1"/>
</dbReference>
<dbReference type="Pfam" id="PF13175">
    <property type="entry name" value="AAA_15"/>
    <property type="match status" value="1"/>
</dbReference>
<dbReference type="Gene3D" id="3.40.50.300">
    <property type="entry name" value="P-loop containing nucleotide triphosphate hydrolases"/>
    <property type="match status" value="1"/>
</dbReference>
<dbReference type="PANTHER" id="PTHR43581">
    <property type="entry name" value="ATP/GTP PHOSPHATASE"/>
    <property type="match status" value="1"/>
</dbReference>
<accession>A0ABY7ZDN0</accession>
<feature type="domain" description="OLD protein-like TOPRIM" evidence="2">
    <location>
        <begin position="323"/>
        <end position="391"/>
    </location>
</feature>
<dbReference type="RefSeq" id="WP_274658865.1">
    <property type="nucleotide sequence ID" value="NZ_CP101655.1"/>
</dbReference>
<reference evidence="3 4" key="1">
    <citation type="submission" date="2022-07" db="EMBL/GenBank/DDBJ databases">
        <authorList>
            <person name="Abrouk D."/>
            <person name="Moenne-Loccoz Y."/>
            <person name="Todorovic I."/>
            <person name="Raicevic V."/>
            <person name="Jovicic-Petrovic J."/>
        </authorList>
    </citation>
    <scope>NUCLEOTIDE SEQUENCE [LARGE SCALE GENOMIC DNA]</scope>
    <source>
        <strain evidence="4">IT-P374</strain>
    </source>
</reference>
<dbReference type="InterPro" id="IPR034139">
    <property type="entry name" value="TOPRIM_OLD"/>
</dbReference>
<organism evidence="3 4">
    <name type="scientific">Pseudomonas serboccidentalis</name>
    <dbReference type="NCBI Taxonomy" id="2964670"/>
    <lineage>
        <taxon>Bacteria</taxon>
        <taxon>Pseudomonadati</taxon>
        <taxon>Pseudomonadota</taxon>
        <taxon>Gammaproteobacteria</taxon>
        <taxon>Pseudomonadales</taxon>
        <taxon>Pseudomonadaceae</taxon>
        <taxon>Pseudomonas</taxon>
    </lineage>
</organism>
<dbReference type="Proteomes" id="UP001222282">
    <property type="component" value="Chromosome"/>
</dbReference>
<protein>
    <submittedName>
        <fullName evidence="3">AAA family ATPase</fullName>
    </submittedName>
</protein>
<dbReference type="InterPro" id="IPR027417">
    <property type="entry name" value="P-loop_NTPase"/>
</dbReference>
<dbReference type="CDD" id="cd01026">
    <property type="entry name" value="TOPRIM_OLD"/>
    <property type="match status" value="1"/>
</dbReference>
<gene>
    <name evidence="3" type="ORF">NN484_08340</name>
</gene>
<dbReference type="Pfam" id="PF20469">
    <property type="entry name" value="OLD-like_TOPRIM"/>
    <property type="match status" value="1"/>
</dbReference>
<feature type="domain" description="Endonuclease GajA/Old nuclease/RecF-like AAA" evidence="1">
    <location>
        <begin position="100"/>
        <end position="267"/>
    </location>
</feature>
<name>A0ABY7ZDN0_9PSED</name>
<dbReference type="InterPro" id="IPR051396">
    <property type="entry name" value="Bact_Antivir_Def_Nuclease"/>
</dbReference>
<dbReference type="EMBL" id="CP101655">
    <property type="protein sequence ID" value="WDR37732.1"/>
    <property type="molecule type" value="Genomic_DNA"/>
</dbReference>
<keyword evidence="4" id="KW-1185">Reference proteome</keyword>
<proteinExistence type="predicted"/>